<dbReference type="EMBL" id="BAAAPL010000001">
    <property type="protein sequence ID" value="GAA1697408.1"/>
    <property type="molecule type" value="Genomic_DNA"/>
</dbReference>
<organism evidence="1 2">
    <name type="scientific">Microbacterium sediminicola</name>
    <dbReference type="NCBI Taxonomy" id="415210"/>
    <lineage>
        <taxon>Bacteria</taxon>
        <taxon>Bacillati</taxon>
        <taxon>Actinomycetota</taxon>
        <taxon>Actinomycetes</taxon>
        <taxon>Micrococcales</taxon>
        <taxon>Microbacteriaceae</taxon>
        <taxon>Microbacterium</taxon>
    </lineage>
</organism>
<protein>
    <submittedName>
        <fullName evidence="1">Uncharacterized protein</fullName>
    </submittedName>
</protein>
<evidence type="ECO:0000313" key="2">
    <source>
        <dbReference type="Proteomes" id="UP001501690"/>
    </source>
</evidence>
<name>A0ABP4U1S7_9MICO</name>
<sequence length="60" mass="6587">MVLPGQRATVALETKRPDLAERWTVPMWDSFTDCFAGLPQAECRWSATADSGTVSALDET</sequence>
<proteinExistence type="predicted"/>
<gene>
    <name evidence="1" type="ORF">GCM10009808_13610</name>
</gene>
<comment type="caution">
    <text evidence="1">The sequence shown here is derived from an EMBL/GenBank/DDBJ whole genome shotgun (WGS) entry which is preliminary data.</text>
</comment>
<reference evidence="2" key="1">
    <citation type="journal article" date="2019" name="Int. J. Syst. Evol. Microbiol.">
        <title>The Global Catalogue of Microorganisms (GCM) 10K type strain sequencing project: providing services to taxonomists for standard genome sequencing and annotation.</title>
        <authorList>
            <consortium name="The Broad Institute Genomics Platform"/>
            <consortium name="The Broad Institute Genome Sequencing Center for Infectious Disease"/>
            <person name="Wu L."/>
            <person name="Ma J."/>
        </authorList>
    </citation>
    <scope>NUCLEOTIDE SEQUENCE [LARGE SCALE GENOMIC DNA]</scope>
    <source>
        <strain evidence="2">JCM 15577</strain>
    </source>
</reference>
<keyword evidence="2" id="KW-1185">Reference proteome</keyword>
<dbReference type="Proteomes" id="UP001501690">
    <property type="component" value="Unassembled WGS sequence"/>
</dbReference>
<accession>A0ABP4U1S7</accession>
<evidence type="ECO:0000313" key="1">
    <source>
        <dbReference type="EMBL" id="GAA1697408.1"/>
    </source>
</evidence>